<reference evidence="3" key="1">
    <citation type="journal article" date="2019" name="Int. J. Syst. Evol. Microbiol.">
        <title>The Global Catalogue of Microorganisms (GCM) 10K type strain sequencing project: providing services to taxonomists for standard genome sequencing and annotation.</title>
        <authorList>
            <consortium name="The Broad Institute Genomics Platform"/>
            <consortium name="The Broad Institute Genome Sequencing Center for Infectious Disease"/>
            <person name="Wu L."/>
            <person name="Ma J."/>
        </authorList>
    </citation>
    <scope>NUCLEOTIDE SEQUENCE [LARGE SCALE GENOMIC DNA]</scope>
    <source>
        <strain evidence="3">WYCCWR 13023</strain>
    </source>
</reference>
<dbReference type="Gene3D" id="3.30.70.260">
    <property type="match status" value="1"/>
</dbReference>
<dbReference type="InterPro" id="IPR019455">
    <property type="entry name" value="Acetolactate_synth_ssu_C"/>
</dbReference>
<feature type="domain" description="Acetolactate synthase small subunit C-terminal" evidence="1">
    <location>
        <begin position="86"/>
        <end position="158"/>
    </location>
</feature>
<proteinExistence type="predicted"/>
<dbReference type="InterPro" id="IPR004789">
    <property type="entry name" value="Acetalactate_synth_ssu"/>
</dbReference>
<protein>
    <submittedName>
        <fullName evidence="2">Acetolactate synthase small subunit</fullName>
    </submittedName>
</protein>
<dbReference type="Proteomes" id="UP001595935">
    <property type="component" value="Unassembled WGS sequence"/>
</dbReference>
<dbReference type="PANTHER" id="PTHR30239:SF0">
    <property type="entry name" value="ACETOLACTATE SYNTHASE SMALL SUBUNIT 1, CHLOROPLASTIC"/>
    <property type="match status" value="1"/>
</dbReference>
<evidence type="ECO:0000259" key="1">
    <source>
        <dbReference type="Pfam" id="PF10369"/>
    </source>
</evidence>
<evidence type="ECO:0000313" key="2">
    <source>
        <dbReference type="EMBL" id="MFC4747498.1"/>
    </source>
</evidence>
<name>A0ABV9PB60_9FLAO</name>
<accession>A0ABV9PB60</accession>
<dbReference type="InterPro" id="IPR045865">
    <property type="entry name" value="ACT-like_dom_sf"/>
</dbReference>
<dbReference type="Gene3D" id="3.30.70.1150">
    <property type="entry name" value="ACT-like. Chain A, domain 2"/>
    <property type="match status" value="1"/>
</dbReference>
<keyword evidence="3" id="KW-1185">Reference proteome</keyword>
<dbReference type="SUPFAM" id="SSF55021">
    <property type="entry name" value="ACT-like"/>
    <property type="match status" value="2"/>
</dbReference>
<dbReference type="Pfam" id="PF10369">
    <property type="entry name" value="ALS_ss_C"/>
    <property type="match status" value="1"/>
</dbReference>
<evidence type="ECO:0000313" key="3">
    <source>
        <dbReference type="Proteomes" id="UP001595935"/>
    </source>
</evidence>
<dbReference type="RefSeq" id="WP_213257186.1">
    <property type="nucleotide sequence ID" value="NZ_JAGYWA010000003.1"/>
</dbReference>
<comment type="caution">
    <text evidence="2">The sequence shown here is derived from an EMBL/GenBank/DDBJ whole genome shotgun (WGS) entry which is preliminary data.</text>
</comment>
<dbReference type="InterPro" id="IPR027271">
    <property type="entry name" value="Acetolactate_synth/TF_NikR_C"/>
</dbReference>
<dbReference type="EMBL" id="JBHSGV010000003">
    <property type="protein sequence ID" value="MFC4747498.1"/>
    <property type="molecule type" value="Genomic_DNA"/>
</dbReference>
<gene>
    <name evidence="2" type="ORF">ACFO5S_08565</name>
</gene>
<organism evidence="2 3">
    <name type="scientific">Flavobacterium branchiicola</name>
    <dbReference type="NCBI Taxonomy" id="1114875"/>
    <lineage>
        <taxon>Bacteria</taxon>
        <taxon>Pseudomonadati</taxon>
        <taxon>Bacteroidota</taxon>
        <taxon>Flavobacteriia</taxon>
        <taxon>Flavobacteriales</taxon>
        <taxon>Flavobacteriaceae</taxon>
        <taxon>Flavobacterium</taxon>
    </lineage>
</organism>
<dbReference type="PANTHER" id="PTHR30239">
    <property type="entry name" value="ACETOLACTATE SYNTHASE SMALL SUBUNIT"/>
    <property type="match status" value="1"/>
</dbReference>
<sequence length="167" mass="18946">MKNEFTLTIYSEDQLRLINKLSAMFLRKQVQIVSLNMSVCEMDKIYRHTIVVNETLDVVVNLAAQIEKVIEVFRCFYHLNEELVCRQVALFKIPTAVFLTGSLDFLLRKNDLKISEIQQEYVILQATATADELEALTEKLNPLGLIEFVRSSGIAMVKSGGGFVAEI</sequence>